<reference evidence="4 5" key="1">
    <citation type="journal article" date="2015" name="Genome Announc.">
        <title>Complete Genome Sequence of Corynebacterium camporealensis DSM 44610, Isolated from the Milk of a Manchega Sheep with Subclinical Mastitis.</title>
        <authorList>
            <person name="Ruckert C."/>
            <person name="Albersmeier A."/>
            <person name="Winkler A."/>
            <person name="Tauch A."/>
        </authorList>
    </citation>
    <scope>NUCLEOTIDE SEQUENCE [LARGE SCALE GENOMIC DNA]</scope>
    <source>
        <strain evidence="4 5">DSM 44610</strain>
    </source>
</reference>
<dbReference type="InterPro" id="IPR050707">
    <property type="entry name" value="HTH_MetabolicPath_Reg"/>
</dbReference>
<keyword evidence="1" id="KW-0805">Transcription regulation</keyword>
<evidence type="ECO:0000256" key="3">
    <source>
        <dbReference type="ARBA" id="ARBA00023163"/>
    </source>
</evidence>
<dbReference type="OrthoDB" id="9807558at2"/>
<dbReference type="AlphaFoldDB" id="A0A0F6QYD8"/>
<dbReference type="PANTHER" id="PTHR30136">
    <property type="entry name" value="HELIX-TURN-HELIX TRANSCRIPTIONAL REGULATOR, ICLR FAMILY"/>
    <property type="match status" value="1"/>
</dbReference>
<evidence type="ECO:0000313" key="4">
    <source>
        <dbReference type="EMBL" id="AKE40085.1"/>
    </source>
</evidence>
<sequence>MSDSPHVINRAAAILEAVASAGAAGARLLDLAEQTGISRPTVHRMLTSLRKVGYIEQLDTKRYILGQQLALLGLAAPPPLLRFTELHTVAQELADKIGDTAYISARYFHGTYYLARAHGSFPVRMESVEVGEIMPLTSTYSGIALMSQLPEEQQESLLERMEHTVRKEWTKIVTPEHKDTVRAAIRQCQEHGYLYGEEYVLPGLTGAAILAPPVAGMPQVVVSISAIKSRMPEQRKDEVLTALSDAAQHVQAVLERRNTD</sequence>
<evidence type="ECO:0000256" key="1">
    <source>
        <dbReference type="ARBA" id="ARBA00023015"/>
    </source>
</evidence>
<dbReference type="Gene3D" id="1.10.10.10">
    <property type="entry name" value="Winged helix-like DNA-binding domain superfamily/Winged helix DNA-binding domain"/>
    <property type="match status" value="1"/>
</dbReference>
<gene>
    <name evidence="4" type="ORF">UL81_10760</name>
</gene>
<dbReference type="GO" id="GO:0045892">
    <property type="term" value="P:negative regulation of DNA-templated transcription"/>
    <property type="evidence" value="ECO:0007669"/>
    <property type="project" value="TreeGrafter"/>
</dbReference>
<dbReference type="Gene3D" id="3.30.450.40">
    <property type="match status" value="1"/>
</dbReference>
<dbReference type="GO" id="GO:0003677">
    <property type="term" value="F:DNA binding"/>
    <property type="evidence" value="ECO:0007669"/>
    <property type="project" value="UniProtKB-KW"/>
</dbReference>
<dbReference type="STRING" id="161896.UL81_10760"/>
<dbReference type="InterPro" id="IPR005471">
    <property type="entry name" value="Tscrpt_reg_IclR_N"/>
</dbReference>
<dbReference type="InterPro" id="IPR036388">
    <property type="entry name" value="WH-like_DNA-bd_sf"/>
</dbReference>
<dbReference type="PANTHER" id="PTHR30136:SF35">
    <property type="entry name" value="HTH-TYPE TRANSCRIPTIONAL REGULATOR RV1719"/>
    <property type="match status" value="1"/>
</dbReference>
<dbReference type="InterPro" id="IPR029016">
    <property type="entry name" value="GAF-like_dom_sf"/>
</dbReference>
<dbReference type="InterPro" id="IPR036390">
    <property type="entry name" value="WH_DNA-bd_sf"/>
</dbReference>
<organism evidence="4 5">
    <name type="scientific">Corynebacterium camporealensis</name>
    <dbReference type="NCBI Taxonomy" id="161896"/>
    <lineage>
        <taxon>Bacteria</taxon>
        <taxon>Bacillati</taxon>
        <taxon>Actinomycetota</taxon>
        <taxon>Actinomycetes</taxon>
        <taxon>Mycobacteriales</taxon>
        <taxon>Corynebacteriaceae</taxon>
        <taxon>Corynebacterium</taxon>
    </lineage>
</organism>
<dbReference type="KEGG" id="ccj:UL81_10760"/>
<proteinExistence type="predicted"/>
<dbReference type="GO" id="GO:0003700">
    <property type="term" value="F:DNA-binding transcription factor activity"/>
    <property type="evidence" value="ECO:0007669"/>
    <property type="project" value="TreeGrafter"/>
</dbReference>
<dbReference type="SUPFAM" id="SSF55781">
    <property type="entry name" value="GAF domain-like"/>
    <property type="match status" value="1"/>
</dbReference>
<evidence type="ECO:0000256" key="2">
    <source>
        <dbReference type="ARBA" id="ARBA00023125"/>
    </source>
</evidence>
<dbReference type="HOGENOM" id="CLU_062618_4_0_11"/>
<name>A0A0F6QYD8_9CORY</name>
<dbReference type="SUPFAM" id="SSF46785">
    <property type="entry name" value="Winged helix' DNA-binding domain"/>
    <property type="match status" value="1"/>
</dbReference>
<keyword evidence="3" id="KW-0804">Transcription</keyword>
<keyword evidence="5" id="KW-1185">Reference proteome</keyword>
<dbReference type="SMART" id="SM00346">
    <property type="entry name" value="HTH_ICLR"/>
    <property type="match status" value="1"/>
</dbReference>
<dbReference type="Pfam" id="PF01614">
    <property type="entry name" value="IclR_C"/>
    <property type="match status" value="1"/>
</dbReference>
<evidence type="ECO:0000313" key="5">
    <source>
        <dbReference type="Proteomes" id="UP000033566"/>
    </source>
</evidence>
<protein>
    <submittedName>
        <fullName evidence="4">Transcriptional regulator, IclR family</fullName>
    </submittedName>
</protein>
<dbReference type="RefSeq" id="WP_035106335.1">
    <property type="nucleotide sequence ID" value="NZ_CP011311.1"/>
</dbReference>
<dbReference type="PATRIC" id="fig|161896.4.peg.2099"/>
<dbReference type="PROSITE" id="PS51078">
    <property type="entry name" value="ICLR_ED"/>
    <property type="match status" value="1"/>
</dbReference>
<dbReference type="EMBL" id="CP011311">
    <property type="protein sequence ID" value="AKE40085.1"/>
    <property type="molecule type" value="Genomic_DNA"/>
</dbReference>
<dbReference type="PROSITE" id="PS51077">
    <property type="entry name" value="HTH_ICLR"/>
    <property type="match status" value="1"/>
</dbReference>
<dbReference type="Proteomes" id="UP000033566">
    <property type="component" value="Chromosome"/>
</dbReference>
<accession>A0A0F6QYD8</accession>
<dbReference type="InterPro" id="IPR014757">
    <property type="entry name" value="Tscrpt_reg_IclR_C"/>
</dbReference>
<dbReference type="Pfam" id="PF09339">
    <property type="entry name" value="HTH_IclR"/>
    <property type="match status" value="1"/>
</dbReference>
<keyword evidence="2" id="KW-0238">DNA-binding</keyword>